<dbReference type="Pfam" id="PF13768">
    <property type="entry name" value="VWA_3"/>
    <property type="match status" value="1"/>
</dbReference>
<evidence type="ECO:0000256" key="2">
    <source>
        <dbReference type="SAM" id="SignalP"/>
    </source>
</evidence>
<dbReference type="InterPro" id="IPR036465">
    <property type="entry name" value="vWFA_dom_sf"/>
</dbReference>
<dbReference type="Gene3D" id="3.40.50.410">
    <property type="entry name" value="von Willebrand factor, type A domain"/>
    <property type="match status" value="1"/>
</dbReference>
<feature type="domain" description="VWFA" evidence="3">
    <location>
        <begin position="344"/>
        <end position="516"/>
    </location>
</feature>
<dbReference type="RefSeq" id="WP_082768725.1">
    <property type="nucleotide sequence ID" value="NZ_LSNE01000003.1"/>
</dbReference>
<feature type="transmembrane region" description="Helical" evidence="1">
    <location>
        <begin position="693"/>
        <end position="711"/>
    </location>
</feature>
<dbReference type="AlphaFoldDB" id="A0A136A3B3"/>
<keyword evidence="2" id="KW-0732">Signal</keyword>
<protein>
    <recommendedName>
        <fullName evidence="7">Marine proteobacterial sortase target protein</fullName>
    </recommendedName>
</protein>
<dbReference type="SMART" id="SM00609">
    <property type="entry name" value="VIT"/>
    <property type="match status" value="1"/>
</dbReference>
<evidence type="ECO:0000259" key="4">
    <source>
        <dbReference type="PROSITE" id="PS51468"/>
    </source>
</evidence>
<evidence type="ECO:0000313" key="6">
    <source>
        <dbReference type="Proteomes" id="UP000070299"/>
    </source>
</evidence>
<keyword evidence="1" id="KW-0812">Transmembrane</keyword>
<dbReference type="PANTHER" id="PTHR45737">
    <property type="entry name" value="VON WILLEBRAND FACTOR A DOMAIN-CONTAINING PROTEIN 5A"/>
    <property type="match status" value="1"/>
</dbReference>
<feature type="signal peptide" evidence="2">
    <location>
        <begin position="1"/>
        <end position="23"/>
    </location>
</feature>
<keyword evidence="1" id="KW-0472">Membrane</keyword>
<feature type="chain" id="PRO_5007469461" description="Marine proteobacterial sortase target protein" evidence="2">
    <location>
        <begin position="24"/>
        <end position="720"/>
    </location>
</feature>
<dbReference type="Pfam" id="PF08487">
    <property type="entry name" value="VIT"/>
    <property type="match status" value="1"/>
</dbReference>
<reference evidence="6" key="1">
    <citation type="submission" date="2016-02" db="EMBL/GenBank/DDBJ databases">
        <authorList>
            <person name="Schultz-Johansen M."/>
            <person name="Glaring M.A."/>
            <person name="Bech P.K."/>
            <person name="Stougaard P."/>
        </authorList>
    </citation>
    <scope>NUCLEOTIDE SEQUENCE [LARGE SCALE GENOMIC DNA]</scope>
    <source>
        <strain evidence="6">S66</strain>
    </source>
</reference>
<evidence type="ECO:0000256" key="1">
    <source>
        <dbReference type="SAM" id="Phobius"/>
    </source>
</evidence>
<gene>
    <name evidence="5" type="ORF">AX660_06525</name>
</gene>
<organism evidence="5 6">
    <name type="scientific">Paraglaciecola hydrolytica</name>
    <dbReference type="NCBI Taxonomy" id="1799789"/>
    <lineage>
        <taxon>Bacteria</taxon>
        <taxon>Pseudomonadati</taxon>
        <taxon>Pseudomonadota</taxon>
        <taxon>Gammaproteobacteria</taxon>
        <taxon>Alteromonadales</taxon>
        <taxon>Alteromonadaceae</taxon>
        <taxon>Paraglaciecola</taxon>
    </lineage>
</organism>
<dbReference type="PANTHER" id="PTHR45737:SF6">
    <property type="entry name" value="VON WILLEBRAND FACTOR A DOMAIN-CONTAINING PROTEIN 5A"/>
    <property type="match status" value="1"/>
</dbReference>
<keyword evidence="1" id="KW-1133">Transmembrane helix</keyword>
<keyword evidence="6" id="KW-1185">Reference proteome</keyword>
<feature type="domain" description="VIT" evidence="4">
    <location>
        <begin position="71"/>
        <end position="199"/>
    </location>
</feature>
<dbReference type="SMART" id="SM00327">
    <property type="entry name" value="VWA"/>
    <property type="match status" value="1"/>
</dbReference>
<evidence type="ECO:0000259" key="3">
    <source>
        <dbReference type="PROSITE" id="PS50234"/>
    </source>
</evidence>
<dbReference type="InterPro" id="IPR002035">
    <property type="entry name" value="VWF_A"/>
</dbReference>
<dbReference type="InterPro" id="IPR022440">
    <property type="entry name" value="CHP03788"/>
</dbReference>
<dbReference type="PROSITE" id="PS50234">
    <property type="entry name" value="VWFA"/>
    <property type="match status" value="1"/>
</dbReference>
<dbReference type="SUPFAM" id="SSF53300">
    <property type="entry name" value="vWA-like"/>
    <property type="match status" value="1"/>
</dbReference>
<evidence type="ECO:0000313" key="5">
    <source>
        <dbReference type="EMBL" id="KXI29693.1"/>
    </source>
</evidence>
<dbReference type="EMBL" id="LSNE01000003">
    <property type="protein sequence ID" value="KXI29693.1"/>
    <property type="molecule type" value="Genomic_DNA"/>
</dbReference>
<name>A0A136A3B3_9ALTE</name>
<sequence length="720" mass="79259">MGPAIKLVSALLVVLALGALQIAAPSFNSAPQAALPTNQISHSKDVIELPANTGSWQVANYQEAERGSLFFVTDDPESQGVYNLSPSLKTAVKINVTGVVARTQLSQTFKNDSDEWLNALYVFPLPENAAVDHLQMHIGERIIEGQIKEKQQAKQIYEQAKQEGKKASLIVQQRPNLFTNSIANIGPGESIVITIEYQQTLAYDQGTYQLRFPMTITPRYYPPASTDNANTENITEAQAAYAAPSAITEDINIEVTLQTGFALRKIHSESHGIQSQESAVGNYVVQLAKQTIANQDFVLSWQPELGDTAKVAHFQQNVNGQQYGLLMIYPPDISTPKTQELDREVIFVLDTSGSMAGESLNQAKRALLLALSELKAKDRFNVIEFNSYAQNLWQNSKPATLAAITEARNFIVNLSANGGTEMASALTLALDQQGKQSTAGIRQVVFITDGSVGNEESLMTLISDKLHSSRLFTVGIGSAPNSYFMTEAALMGKGTYTYIGAIEQVQSKMQALLSKLANPALTDIQLLINNEVASLQTDIEFYPRMISDLYLGEPLVLSYRQSTPDIEHTNLSIQGRYQQQAWTMPITINQSERQSGLNVLWAREKIAQLSRDQRKATMDNLESTQAEYFKQQITQTALEHHLVSQYTSLVAVDITPSKPVDSPVYQQQVSNRLPRGSHNPLAHLPQTATAAELQILIGCLFIGVAICMLGISRKRKRDLV</sequence>
<proteinExistence type="predicted"/>
<comment type="caution">
    <text evidence="5">The sequence shown here is derived from an EMBL/GenBank/DDBJ whole genome shotgun (WGS) entry which is preliminary data.</text>
</comment>
<dbReference type="STRING" id="1799789.AX660_06525"/>
<evidence type="ECO:0008006" key="7">
    <source>
        <dbReference type="Google" id="ProtNLM"/>
    </source>
</evidence>
<dbReference type="NCBIfam" id="TIGR03788">
    <property type="entry name" value="marine_srt_targ"/>
    <property type="match status" value="1"/>
</dbReference>
<dbReference type="OrthoDB" id="9784383at2"/>
<accession>A0A136A3B3</accession>
<dbReference type="Proteomes" id="UP000070299">
    <property type="component" value="Unassembled WGS sequence"/>
</dbReference>
<dbReference type="InterPro" id="IPR013694">
    <property type="entry name" value="VIT"/>
</dbReference>
<dbReference type="PROSITE" id="PS51468">
    <property type="entry name" value="VIT"/>
    <property type="match status" value="1"/>
</dbReference>